<keyword evidence="2" id="KW-1185">Reference proteome</keyword>
<evidence type="ECO:0000313" key="1">
    <source>
        <dbReference type="EMBL" id="KAJ9584272.1"/>
    </source>
</evidence>
<comment type="caution">
    <text evidence="1">The sequence shown here is derived from an EMBL/GenBank/DDBJ whole genome shotgun (WGS) entry which is preliminary data.</text>
</comment>
<feature type="non-terminal residue" evidence="1">
    <location>
        <position position="1"/>
    </location>
</feature>
<feature type="non-terminal residue" evidence="1">
    <location>
        <position position="87"/>
    </location>
</feature>
<protein>
    <submittedName>
        <fullName evidence="1">Uncharacterized protein</fullName>
    </submittedName>
</protein>
<evidence type="ECO:0000313" key="2">
    <source>
        <dbReference type="Proteomes" id="UP001233999"/>
    </source>
</evidence>
<accession>A0AAD7ZPL6</accession>
<proteinExistence type="predicted"/>
<reference evidence="1" key="2">
    <citation type="submission" date="2023-05" db="EMBL/GenBank/DDBJ databases">
        <authorList>
            <person name="Fouks B."/>
        </authorList>
    </citation>
    <scope>NUCLEOTIDE SEQUENCE</scope>
    <source>
        <strain evidence="1">Stay&amp;Tobe</strain>
        <tissue evidence="1">Testes</tissue>
    </source>
</reference>
<sequence>NYINMGYLSPLGVRRRFPFFVIHSDRSIPLEVVVRFQLPLVQDKIGLKELVASLDIHPSHARLEMCVDPGSYPASLDVQGVIYLLST</sequence>
<name>A0AAD7ZPL6_DIPPU</name>
<reference evidence="1" key="1">
    <citation type="journal article" date="2023" name="IScience">
        <title>Live-bearing cockroach genome reveals convergent evolutionary mechanisms linked to viviparity in insects and beyond.</title>
        <authorList>
            <person name="Fouks B."/>
            <person name="Harrison M.C."/>
            <person name="Mikhailova A.A."/>
            <person name="Marchal E."/>
            <person name="English S."/>
            <person name="Carruthers M."/>
            <person name="Jennings E.C."/>
            <person name="Chiamaka E.L."/>
            <person name="Frigard R.A."/>
            <person name="Pippel M."/>
            <person name="Attardo G.M."/>
            <person name="Benoit J.B."/>
            <person name="Bornberg-Bauer E."/>
            <person name="Tobe S.S."/>
        </authorList>
    </citation>
    <scope>NUCLEOTIDE SEQUENCE</scope>
    <source>
        <strain evidence="1">Stay&amp;Tobe</strain>
    </source>
</reference>
<dbReference type="AlphaFoldDB" id="A0AAD7ZPL6"/>
<gene>
    <name evidence="1" type="ORF">L9F63_021394</name>
</gene>
<dbReference type="Proteomes" id="UP001233999">
    <property type="component" value="Unassembled WGS sequence"/>
</dbReference>
<organism evidence="1 2">
    <name type="scientific">Diploptera punctata</name>
    <name type="common">Pacific beetle cockroach</name>
    <dbReference type="NCBI Taxonomy" id="6984"/>
    <lineage>
        <taxon>Eukaryota</taxon>
        <taxon>Metazoa</taxon>
        <taxon>Ecdysozoa</taxon>
        <taxon>Arthropoda</taxon>
        <taxon>Hexapoda</taxon>
        <taxon>Insecta</taxon>
        <taxon>Pterygota</taxon>
        <taxon>Neoptera</taxon>
        <taxon>Polyneoptera</taxon>
        <taxon>Dictyoptera</taxon>
        <taxon>Blattodea</taxon>
        <taxon>Blaberoidea</taxon>
        <taxon>Blaberidae</taxon>
        <taxon>Diplopterinae</taxon>
        <taxon>Diploptera</taxon>
    </lineage>
</organism>
<dbReference type="EMBL" id="JASPKZ010007434">
    <property type="protein sequence ID" value="KAJ9584272.1"/>
    <property type="molecule type" value="Genomic_DNA"/>
</dbReference>